<evidence type="ECO:0000313" key="6">
    <source>
        <dbReference type="EMBL" id="GLR25174.1"/>
    </source>
</evidence>
<reference evidence="7" key="1">
    <citation type="journal article" date="2019" name="Int. J. Syst. Evol. Microbiol.">
        <title>The Global Catalogue of Microorganisms (GCM) 10K type strain sequencing project: providing services to taxonomists for standard genome sequencing and annotation.</title>
        <authorList>
            <consortium name="The Broad Institute Genomics Platform"/>
            <consortium name="The Broad Institute Genome Sequencing Center for Infectious Disease"/>
            <person name="Wu L."/>
            <person name="Ma J."/>
        </authorList>
    </citation>
    <scope>NUCLEOTIDE SEQUENCE [LARGE SCALE GENOMIC DNA]</scope>
    <source>
        <strain evidence="7">NBRC 105857</strain>
    </source>
</reference>
<dbReference type="Gene3D" id="3.40.1780.10">
    <property type="entry name" value="QueA-like"/>
    <property type="match status" value="1"/>
</dbReference>
<dbReference type="Pfam" id="PF02547">
    <property type="entry name" value="Queuosine_synth"/>
    <property type="match status" value="1"/>
</dbReference>
<dbReference type="EMBL" id="BSOJ01000004">
    <property type="protein sequence ID" value="GLR25174.1"/>
    <property type="molecule type" value="Genomic_DNA"/>
</dbReference>
<evidence type="ECO:0000256" key="2">
    <source>
        <dbReference type="ARBA" id="ARBA00022679"/>
    </source>
</evidence>
<dbReference type="PANTHER" id="PTHR30307">
    <property type="entry name" value="S-ADENOSYLMETHIONINE:TRNA RIBOSYLTRANSFERASE-ISOMERASE"/>
    <property type="match status" value="1"/>
</dbReference>
<comment type="pathway">
    <text evidence="5">tRNA modification; tRNA-queuosine biosynthesis.</text>
</comment>
<evidence type="ECO:0000256" key="1">
    <source>
        <dbReference type="ARBA" id="ARBA00022490"/>
    </source>
</evidence>
<keyword evidence="1 5" id="KW-0963">Cytoplasm</keyword>
<accession>A0ABQ5YQN8</accession>
<dbReference type="HAMAP" id="MF_00113">
    <property type="entry name" value="QueA"/>
    <property type="match status" value="1"/>
</dbReference>
<evidence type="ECO:0000313" key="7">
    <source>
        <dbReference type="Proteomes" id="UP001156664"/>
    </source>
</evidence>
<keyword evidence="3 5" id="KW-0949">S-adenosyl-L-methionine</keyword>
<comment type="similarity">
    <text evidence="5">Belongs to the QueA family.</text>
</comment>
<evidence type="ECO:0000256" key="5">
    <source>
        <dbReference type="HAMAP-Rule" id="MF_00113"/>
    </source>
</evidence>
<keyword evidence="2 5" id="KW-0808">Transferase</keyword>
<comment type="caution">
    <text evidence="6">The sequence shown here is derived from an EMBL/GenBank/DDBJ whole genome shotgun (WGS) entry which is preliminary data.</text>
</comment>
<dbReference type="InterPro" id="IPR036100">
    <property type="entry name" value="QueA_sf"/>
</dbReference>
<comment type="subcellular location">
    <subcellularLocation>
        <location evidence="5">Cytoplasm</location>
    </subcellularLocation>
</comment>
<evidence type="ECO:0000256" key="4">
    <source>
        <dbReference type="ARBA" id="ARBA00022785"/>
    </source>
</evidence>
<dbReference type="InterPro" id="IPR042118">
    <property type="entry name" value="QueA_dom1"/>
</dbReference>
<keyword evidence="7" id="KW-1185">Reference proteome</keyword>
<dbReference type="NCBIfam" id="NF001140">
    <property type="entry name" value="PRK00147.1"/>
    <property type="match status" value="1"/>
</dbReference>
<organism evidence="6 7">
    <name type="scientific">Limnobacter litoralis</name>
    <dbReference type="NCBI Taxonomy" id="481366"/>
    <lineage>
        <taxon>Bacteria</taxon>
        <taxon>Pseudomonadati</taxon>
        <taxon>Pseudomonadota</taxon>
        <taxon>Betaproteobacteria</taxon>
        <taxon>Burkholderiales</taxon>
        <taxon>Burkholderiaceae</taxon>
        <taxon>Limnobacter</taxon>
    </lineage>
</organism>
<name>A0ABQ5YQN8_9BURK</name>
<gene>
    <name evidence="5 6" type="primary">queA</name>
    <name evidence="6" type="ORF">GCM10007875_02610</name>
</gene>
<evidence type="ECO:0000256" key="3">
    <source>
        <dbReference type="ARBA" id="ARBA00022691"/>
    </source>
</evidence>
<dbReference type="SUPFAM" id="SSF111337">
    <property type="entry name" value="QueA-like"/>
    <property type="match status" value="1"/>
</dbReference>
<protein>
    <recommendedName>
        <fullName evidence="5">S-adenosylmethionine:tRNA ribosyltransferase-isomerase</fullName>
        <ecNumber evidence="5">2.4.99.17</ecNumber>
    </recommendedName>
    <alternativeName>
        <fullName evidence="5">Queuosine biosynthesis protein QueA</fullName>
    </alternativeName>
</protein>
<dbReference type="InterPro" id="IPR042119">
    <property type="entry name" value="QueA_dom2"/>
</dbReference>
<dbReference type="EC" id="2.4.99.17" evidence="5"/>
<proteinExistence type="inferred from homology"/>
<dbReference type="Gene3D" id="2.40.10.240">
    <property type="entry name" value="QueA-like"/>
    <property type="match status" value="1"/>
</dbReference>
<comment type="function">
    <text evidence="5">Transfers and isomerizes the ribose moiety from AdoMet to the 7-aminomethyl group of 7-deazaguanine (preQ1-tRNA) to give epoxyqueuosine (oQ-tRNA).</text>
</comment>
<dbReference type="PANTHER" id="PTHR30307:SF0">
    <property type="entry name" value="S-ADENOSYLMETHIONINE:TRNA RIBOSYLTRANSFERASE-ISOMERASE"/>
    <property type="match status" value="1"/>
</dbReference>
<dbReference type="NCBIfam" id="TIGR00113">
    <property type="entry name" value="queA"/>
    <property type="match status" value="1"/>
</dbReference>
<comment type="catalytic activity">
    <reaction evidence="5">
        <text>7-aminomethyl-7-carbaguanosine(34) in tRNA + S-adenosyl-L-methionine = epoxyqueuosine(34) in tRNA + adenine + L-methionine + 2 H(+)</text>
        <dbReference type="Rhea" id="RHEA:32155"/>
        <dbReference type="Rhea" id="RHEA-COMP:10342"/>
        <dbReference type="Rhea" id="RHEA-COMP:18582"/>
        <dbReference type="ChEBI" id="CHEBI:15378"/>
        <dbReference type="ChEBI" id="CHEBI:16708"/>
        <dbReference type="ChEBI" id="CHEBI:57844"/>
        <dbReference type="ChEBI" id="CHEBI:59789"/>
        <dbReference type="ChEBI" id="CHEBI:82833"/>
        <dbReference type="ChEBI" id="CHEBI:194443"/>
        <dbReference type="EC" id="2.4.99.17"/>
    </reaction>
</comment>
<dbReference type="Proteomes" id="UP001156664">
    <property type="component" value="Unassembled WGS sequence"/>
</dbReference>
<comment type="subunit">
    <text evidence="5">Monomer.</text>
</comment>
<keyword evidence="4 5" id="KW-0671">Queuosine biosynthesis</keyword>
<sequence>MFSRNIFGIIHNLAEVAELVDALDSKSSDSDIVRVRFPPSAPLLIIQMKLSDFDFQLPEELIAQHPSPVRGMSRLLDCSKAPQFRDRQFSELPALLDAGDCLLLNDTKVIKARIHAEKPTGGKLEVMLERIVDDRHFTAMIRASHAPKPGSYITLANQVEAEVLSKDGMMYTLRLREGGVDLLELLEAHGQLPLPPYITHTADEEDEARYQTVFAEKAGAVAAPTAGLHYTPELLRQIRDSGVELLNLTLHVGAGTFLPVKTDNVAEHVMHSERYFVPGPVVRSIIDCKRAGKRVVCVGTTSIRAIEAWATETGCDLNTQAGLARAEQYADKGHHGDTDIFITPGYYFKVVDCLQTNFHLPKSTLLMLVSAFAGKDNIFKAYAHAIEQRYRFFSYGDAMWLNRATNKVN</sequence>
<dbReference type="InterPro" id="IPR003699">
    <property type="entry name" value="QueA"/>
</dbReference>